<dbReference type="InterPro" id="IPR006357">
    <property type="entry name" value="HAD-SF_hydro_IIA"/>
</dbReference>
<dbReference type="Gene3D" id="3.40.50.1000">
    <property type="entry name" value="HAD superfamily/HAD-like"/>
    <property type="match status" value="2"/>
</dbReference>
<dbReference type="EMBL" id="CP011057">
    <property type="protein sequence ID" value="AKA77998.1"/>
    <property type="molecule type" value="Genomic_DNA"/>
</dbReference>
<dbReference type="PANTHER" id="PTHR19288">
    <property type="entry name" value="4-NITROPHENYLPHOSPHATASE-RELATED"/>
    <property type="match status" value="1"/>
</dbReference>
<dbReference type="EMBL" id="CP033241">
    <property type="protein sequence ID" value="AZF82798.1"/>
    <property type="molecule type" value="Genomic_DNA"/>
</dbReference>
<dbReference type="EMBL" id="CP033238">
    <property type="protein sequence ID" value="AZF74977.1"/>
    <property type="molecule type" value="Genomic_DNA"/>
</dbReference>
<dbReference type="Proteomes" id="UP000267993">
    <property type="component" value="Chromosome"/>
</dbReference>
<dbReference type="PANTHER" id="PTHR19288:SF46">
    <property type="entry name" value="HALOACID DEHALOGENASE-LIKE HYDROLASE DOMAIN-CONTAINING PROTEIN 2"/>
    <property type="match status" value="1"/>
</dbReference>
<dbReference type="KEGG" id="ssol:SULB_0162"/>
<dbReference type="Proteomes" id="UP000033085">
    <property type="component" value="Chromosome"/>
</dbReference>
<evidence type="ECO:0000313" key="8">
    <source>
        <dbReference type="EMBL" id="AZF77584.1"/>
    </source>
</evidence>
<accession>A0A0E3GST0</accession>
<evidence type="ECO:0000313" key="3">
    <source>
        <dbReference type="EMBL" id="AKA77998.1"/>
    </source>
</evidence>
<dbReference type="SUPFAM" id="SSF56784">
    <property type="entry name" value="HAD-like"/>
    <property type="match status" value="1"/>
</dbReference>
<evidence type="ECO:0000313" key="24">
    <source>
        <dbReference type="Proteomes" id="UP000594632"/>
    </source>
</evidence>
<dbReference type="Proteomes" id="UP000269431">
    <property type="component" value="Chromosome"/>
</dbReference>
<dbReference type="KEGG" id="ssoa:SULA_0161"/>
<dbReference type="Proteomes" id="UP000278715">
    <property type="component" value="Chromosome"/>
</dbReference>
<gene>
    <name evidence="11" type="ORF">HFC64_07150</name>
    <name evidence="12" type="ORF">SSOP1_2488</name>
    <name evidence="3" type="ORF">SULA_0161</name>
    <name evidence="1" type="ORF">SULB_0162</name>
    <name evidence="2" type="ORF">SULC_0161</name>
    <name evidence="4" type="ORF">SULG_00820</name>
    <name evidence="5" type="ORF">SULH_00820</name>
    <name evidence="6" type="ORF">SULI_00820</name>
    <name evidence="7" type="ORF">SULM_00820</name>
    <name evidence="8" type="ORF">SULN_00820</name>
    <name evidence="9" type="ORF">SULO_00830</name>
    <name evidence="10" type="ORF">SULZ_00830</name>
</gene>
<reference evidence="11 24" key="6">
    <citation type="journal article" date="2020" name="Nat. Commun.">
        <title>The structures of two archaeal type IV pili illuminate evolutionary relationships.</title>
        <authorList>
            <person name="Wang F."/>
            <person name="Baquero D.P."/>
            <person name="Su Z."/>
            <person name="Beltran L.C."/>
            <person name="Prangishvili D."/>
            <person name="Krupovic M."/>
            <person name="Egelman E.H."/>
        </authorList>
    </citation>
    <scope>NUCLEOTIDE SEQUENCE [LARGE SCALE GENOMIC DNA]</scope>
    <source>
        <strain evidence="11 24">POZ149</strain>
    </source>
</reference>
<dbReference type="Proteomes" id="UP000282269">
    <property type="component" value="Chromosome"/>
</dbReference>
<dbReference type="EMBL" id="CP033237">
    <property type="protein sequence ID" value="AZF72357.1"/>
    <property type="molecule type" value="Genomic_DNA"/>
</dbReference>
<evidence type="ECO:0000313" key="19">
    <source>
        <dbReference type="Proteomes" id="UP000273194"/>
    </source>
</evidence>
<sequence>MSVLNGYQLIISDVDGVIVREGDPIWENIQALRNIQNNGVKIIFVTNNSGFSRILLSRQLSYLGLKVTPDMIITSGLAAAIYMKEKLNVKSVFAVGEEGLIEELKNHGFLVFSSAESERILPDAVVMGLDRLSTYDKLSLAMRCISKGSKFIVTNMDRLWPAKDGLKLGAGALASSIIYALRRDPDFIAGKPNTWIVEIAMRISNVKKLDKILVIGDQIETDIQMGYNIGADTALVLTGISNVDDVDRSNVKPKYVVNTLLDLL</sequence>
<dbReference type="Proteomes" id="UP000275843">
    <property type="component" value="Chromosome"/>
</dbReference>
<evidence type="ECO:0000313" key="22">
    <source>
        <dbReference type="Proteomes" id="UP000278715"/>
    </source>
</evidence>
<dbReference type="GeneID" id="1453835"/>
<dbReference type="NCBIfam" id="TIGR01460">
    <property type="entry name" value="HAD-SF-IIA"/>
    <property type="match status" value="1"/>
</dbReference>
<dbReference type="EMBL" id="CP011055">
    <property type="protein sequence ID" value="AKA72606.1"/>
    <property type="molecule type" value="Genomic_DNA"/>
</dbReference>
<dbReference type="Pfam" id="PF13344">
    <property type="entry name" value="Hydrolase_6"/>
    <property type="match status" value="1"/>
</dbReference>
<evidence type="ECO:0000313" key="12">
    <source>
        <dbReference type="EMBL" id="SAI86042.1"/>
    </source>
</evidence>
<dbReference type="Proteomes" id="UP000273443">
    <property type="component" value="Chromosome"/>
</dbReference>
<evidence type="ECO:0000313" key="20">
    <source>
        <dbReference type="Proteomes" id="UP000273443"/>
    </source>
</evidence>
<dbReference type="Proteomes" id="UP000273194">
    <property type="component" value="Chromosome"/>
</dbReference>
<reference evidence="12" key="2">
    <citation type="submission" date="2016-04" db="EMBL/GenBank/DDBJ databases">
        <authorList>
            <person name="Evans L.H."/>
            <person name="Alamgir A."/>
            <person name="Owens N."/>
            <person name="Weber N.D."/>
            <person name="Virtaneva K."/>
            <person name="Barbian K."/>
            <person name="Babar A."/>
            <person name="Rosenke K."/>
        </authorList>
    </citation>
    <scope>NUCLEOTIDE SEQUENCE</scope>
    <source>
        <strain evidence="12">P1</strain>
    </source>
</reference>
<dbReference type="EMBL" id="CP050869">
    <property type="protein sequence ID" value="QPG49622.1"/>
    <property type="molecule type" value="Genomic_DNA"/>
</dbReference>
<dbReference type="OMA" id="PPMHRET"/>
<evidence type="ECO:0000313" key="10">
    <source>
        <dbReference type="EMBL" id="AZF82798.1"/>
    </source>
</evidence>
<proteinExistence type="predicted"/>
<dbReference type="GO" id="GO:0005737">
    <property type="term" value="C:cytoplasm"/>
    <property type="evidence" value="ECO:0007669"/>
    <property type="project" value="TreeGrafter"/>
</dbReference>
<dbReference type="Pfam" id="PF13242">
    <property type="entry name" value="Hydrolase_like"/>
    <property type="match status" value="1"/>
</dbReference>
<dbReference type="AlphaFoldDB" id="A0A0E3GST0"/>
<dbReference type="Proteomes" id="UP000033057">
    <property type="component" value="Chromosome"/>
</dbReference>
<dbReference type="Proteomes" id="UP000076770">
    <property type="component" value="Chromosome i"/>
</dbReference>
<evidence type="ECO:0000313" key="14">
    <source>
        <dbReference type="Proteomes" id="UP000033085"/>
    </source>
</evidence>
<dbReference type="EMBL" id="CP033236">
    <property type="protein sequence ID" value="AZF69737.1"/>
    <property type="molecule type" value="Genomic_DNA"/>
</dbReference>
<reference evidence="16" key="3">
    <citation type="submission" date="2016-04" db="EMBL/GenBank/DDBJ databases">
        <authorList>
            <person name="Shah S.A."/>
            <person name="Garrett R.A."/>
        </authorList>
    </citation>
    <scope>NUCLEOTIDE SEQUENCE [LARGE SCALE GENOMIC DNA]</scope>
    <source>
        <strain evidence="16">ATCC 35091 / DSM 1616 / JCM 8930 / NBRC 15331 / P1</strain>
    </source>
</reference>
<evidence type="ECO:0000313" key="1">
    <source>
        <dbReference type="EMBL" id="AKA72606.1"/>
    </source>
</evidence>
<name>A0A0E3GST0_SACSO</name>
<dbReference type="InterPro" id="IPR023214">
    <property type="entry name" value="HAD_sf"/>
</dbReference>
<evidence type="ECO:0000313" key="21">
    <source>
        <dbReference type="Proteomes" id="UP000275843"/>
    </source>
</evidence>
<organism evidence="1 14">
    <name type="scientific">Saccharolobus solfataricus</name>
    <name type="common">Sulfolobus solfataricus</name>
    <dbReference type="NCBI Taxonomy" id="2287"/>
    <lineage>
        <taxon>Archaea</taxon>
        <taxon>Thermoproteota</taxon>
        <taxon>Thermoprotei</taxon>
        <taxon>Sulfolobales</taxon>
        <taxon>Sulfolobaceae</taxon>
        <taxon>Saccharolobus</taxon>
    </lineage>
</organism>
<evidence type="ECO:0000313" key="4">
    <source>
        <dbReference type="EMBL" id="AZF67117.1"/>
    </source>
</evidence>
<dbReference type="Proteomes" id="UP000594632">
    <property type="component" value="Chromosome"/>
</dbReference>
<evidence type="ECO:0000313" key="11">
    <source>
        <dbReference type="EMBL" id="QPG49622.1"/>
    </source>
</evidence>
<dbReference type="GO" id="GO:0016791">
    <property type="term" value="F:phosphatase activity"/>
    <property type="evidence" value="ECO:0007669"/>
    <property type="project" value="TreeGrafter"/>
</dbReference>
<evidence type="ECO:0000313" key="13">
    <source>
        <dbReference type="Proteomes" id="UP000033057"/>
    </source>
</evidence>
<dbReference type="Proteomes" id="UP000033106">
    <property type="component" value="Chromosome"/>
</dbReference>
<evidence type="ECO:0000313" key="7">
    <source>
        <dbReference type="EMBL" id="AZF74977.1"/>
    </source>
</evidence>
<evidence type="ECO:0000313" key="5">
    <source>
        <dbReference type="EMBL" id="AZF69737.1"/>
    </source>
</evidence>
<dbReference type="EMBL" id="CP033239">
    <property type="protein sequence ID" value="AZF77584.1"/>
    <property type="molecule type" value="Genomic_DNA"/>
</dbReference>
<evidence type="ECO:0000313" key="2">
    <source>
        <dbReference type="EMBL" id="AKA75305.1"/>
    </source>
</evidence>
<evidence type="ECO:0000313" key="16">
    <source>
        <dbReference type="Proteomes" id="UP000076770"/>
    </source>
</evidence>
<evidence type="ECO:0000313" key="17">
    <source>
        <dbReference type="Proteomes" id="UP000267993"/>
    </source>
</evidence>
<dbReference type="KEGG" id="ssof:SULC_0161"/>
<evidence type="ECO:0000313" key="6">
    <source>
        <dbReference type="EMBL" id="AZF72357.1"/>
    </source>
</evidence>
<evidence type="ECO:0000313" key="18">
    <source>
        <dbReference type="Proteomes" id="UP000269431"/>
    </source>
</evidence>
<reference evidence="17 18" key="4">
    <citation type="journal article" date="2018" name="Proc. Natl. Acad. Sci. U.S.A.">
        <title>Nonmutational mechanism of inheritance in the Archaeon Sulfolobus solfataricus.</title>
        <authorList>
            <person name="Payne S."/>
            <person name="McCarthy S."/>
            <person name="Johnson T."/>
            <person name="North E."/>
            <person name="Blum P."/>
        </authorList>
    </citation>
    <scope>NUCLEOTIDE SEQUENCE [LARGE SCALE GENOMIC DNA]</scope>
    <source>
        <strain evidence="5 17">SARC-H</strain>
        <strain evidence="6 21">SARC-I</strain>
        <strain evidence="8 22">SARC-N</strain>
        <strain evidence="9 23">SARC-O</strain>
        <strain evidence="10 18">SUL120</strain>
        <strain evidence="4 19">SULG</strain>
        <strain evidence="7 20">SULM</strain>
    </source>
</reference>
<reference evidence="1" key="5">
    <citation type="submission" date="2018-10" db="EMBL/GenBank/DDBJ databases">
        <authorList>
            <person name="McCarthy S."/>
            <person name="Gradnigo J."/>
            <person name="Johnson T."/>
            <person name="Payne S."/>
            <person name="Lipzen A."/>
            <person name="Schackwitz W."/>
            <person name="Martin J."/>
            <person name="Moriyama E."/>
            <person name="Blum P."/>
        </authorList>
    </citation>
    <scope>NUCLEOTIDE SEQUENCE</scope>
    <source>
        <strain evidence="1">SARC-B</strain>
        <strain evidence="2">SARC-C</strain>
        <strain evidence="3">SULA</strain>
    </source>
</reference>
<evidence type="ECO:0000313" key="15">
    <source>
        <dbReference type="Proteomes" id="UP000033106"/>
    </source>
</evidence>
<dbReference type="EMBL" id="CP011056">
    <property type="protein sequence ID" value="AKA75305.1"/>
    <property type="molecule type" value="Genomic_DNA"/>
</dbReference>
<dbReference type="GeneID" id="44128082"/>
<dbReference type="EMBL" id="LT549890">
    <property type="protein sequence ID" value="SAI86042.1"/>
    <property type="molecule type" value="Genomic_DNA"/>
</dbReference>
<protein>
    <submittedName>
        <fullName evidence="1">HAD-IIA family hydrolase</fullName>
    </submittedName>
    <submittedName>
        <fullName evidence="12">Haloacid dehalogenase</fullName>
    </submittedName>
</protein>
<evidence type="ECO:0000313" key="9">
    <source>
        <dbReference type="EMBL" id="AZF80192.1"/>
    </source>
</evidence>
<dbReference type="EMBL" id="CP033235">
    <property type="protein sequence ID" value="AZF67117.1"/>
    <property type="molecule type" value="Genomic_DNA"/>
</dbReference>
<evidence type="ECO:0000313" key="23">
    <source>
        <dbReference type="Proteomes" id="UP000282269"/>
    </source>
</evidence>
<reference evidence="13 14" key="1">
    <citation type="journal article" date="2015" name="Genome Announc.">
        <title>Complete Genome Sequence of Sulfolobus solfataricus Strain 98/2 and Evolved Derivatives.</title>
        <authorList>
            <person name="McCarthy S."/>
            <person name="Gradnigo J."/>
            <person name="Johnson T."/>
            <person name="Payne S."/>
            <person name="Lipzen A."/>
            <person name="Martin J."/>
            <person name="Schackwitz W."/>
            <person name="Moriyama E."/>
            <person name="Blum P."/>
        </authorList>
    </citation>
    <scope>NUCLEOTIDE SEQUENCE [LARGE SCALE GENOMIC DNA]</scope>
    <source>
        <strain evidence="13">98/2 SULC</strain>
        <strain evidence="1">SARC-B</strain>
        <strain evidence="2">SARC-C</strain>
        <strain evidence="3 15">SULA</strain>
        <strain evidence="14">SULB</strain>
    </source>
</reference>
<dbReference type="PATRIC" id="fig|2287.6.peg.169"/>
<dbReference type="EMBL" id="CP033240">
    <property type="protein sequence ID" value="AZF80192.1"/>
    <property type="molecule type" value="Genomic_DNA"/>
</dbReference>
<dbReference type="OrthoDB" id="25155at2157"/>
<dbReference type="InterPro" id="IPR036412">
    <property type="entry name" value="HAD-like_sf"/>
</dbReference>
<dbReference type="RefSeq" id="WP_009989497.1">
    <property type="nucleotide sequence ID" value="NZ_CP011055.2"/>
</dbReference>
<keyword evidence="1" id="KW-0378">Hydrolase</keyword>